<proteinExistence type="predicted"/>
<evidence type="ECO:0000313" key="2">
    <source>
        <dbReference type="EnsemblMetazoa" id="KAF7496604.1"/>
    </source>
</evidence>
<dbReference type="Proteomes" id="UP000070412">
    <property type="component" value="Unassembled WGS sequence"/>
</dbReference>
<reference evidence="1" key="2">
    <citation type="submission" date="2020-01" db="EMBL/GenBank/DDBJ databases">
        <authorList>
            <person name="Korhonen P.K.K."/>
            <person name="Guangxu M.G."/>
            <person name="Wang T.W."/>
            <person name="Stroehlein A.J.S."/>
            <person name="Young N.D."/>
            <person name="Ang C.-S.A."/>
            <person name="Fernando D.W.F."/>
            <person name="Lu H.L."/>
            <person name="Taylor S.T."/>
            <person name="Ehtesham M.E.M."/>
            <person name="Najaraj S.H.N."/>
            <person name="Harsha G.H.G."/>
            <person name="Madugundu A.M."/>
            <person name="Renuse S.R."/>
            <person name="Holt D.H."/>
            <person name="Pandey A.P."/>
            <person name="Papenfuss A.P."/>
            <person name="Gasser R.B.G."/>
            <person name="Fischer K.F."/>
        </authorList>
    </citation>
    <scope>NUCLEOTIDE SEQUENCE</scope>
    <source>
        <strain evidence="1">SSS_KF_BRIS2020</strain>
    </source>
</reference>
<reference evidence="2" key="3">
    <citation type="submission" date="2022-06" db="UniProtKB">
        <authorList>
            <consortium name="EnsemblMetazoa"/>
        </authorList>
    </citation>
    <scope>IDENTIFICATION</scope>
</reference>
<dbReference type="EMBL" id="WVUK01000003">
    <property type="protein sequence ID" value="KAF7496604.1"/>
    <property type="molecule type" value="Genomic_DNA"/>
</dbReference>
<name>A0A834VI75_SARSC</name>
<keyword evidence="3" id="KW-1185">Reference proteome</keyword>
<sequence length="556" mass="65375">MDSVSLLSTIQLMQCDRKILDDCMRILSLYENDNSIEQSKTNRLRTGSNQSEKNLDFSIEFVAKKLKQSNQSEILICTIFNSHHLGWIRNPINHLLYWKRMQPILEDTIALCRFNQNHQLISELGENLGPLLLVISLIDSYSLQRAIEIDIENVSILGQIQERERLHLYAMTDHHSKRIFLGEMNYFEHKKIFHLPVSSNLWRNEIYFEIVLSQNLSQSEILLSSISEREIFDLKSFKKLIDFENENFHLRLELSLRWVINFDSFSSQIPERIFLDSIEYLSASLFHFGGEYFFYYQSLFQNFFSNLCQRCDDIVDENEDEDDDDEVACKKSKIFKNLLMTVKQKSDLIFLFKMIFKKPSISNHRITSSYLESLAMMLRYLSLEDQTDQITMIDSSLNHPKMCLLFDTISLLRLVKSIISCCGNYEIDFIEATVGPIAIKLIHLTILKEDSINEERRSNENIALKRLSRNSINLLLQCIDYLKPIDWQHLSIDHQEFDSIRNLLEQCVDTLLSSQINSCMYLLHLIYLMIARRKILLDIQLEFFWEKISVSSHSLS</sequence>
<evidence type="ECO:0000313" key="3">
    <source>
        <dbReference type="Proteomes" id="UP000070412"/>
    </source>
</evidence>
<dbReference type="EnsemblMetazoa" id="SSS_8120s_mrna">
    <property type="protein sequence ID" value="KAF7496604.1"/>
    <property type="gene ID" value="SSS_8120"/>
</dbReference>
<gene>
    <name evidence="1" type="ORF">SSS_8120</name>
</gene>
<accession>A0A834VI75</accession>
<reference evidence="3" key="1">
    <citation type="journal article" date="2020" name="PLoS Negl. Trop. Dis.">
        <title>High-quality nuclear genome for Sarcoptes scabiei-A critical resource for a neglected parasite.</title>
        <authorList>
            <person name="Korhonen P.K."/>
            <person name="Gasser R.B."/>
            <person name="Ma G."/>
            <person name="Wang T."/>
            <person name="Stroehlein A.J."/>
            <person name="Young N.D."/>
            <person name="Ang C.S."/>
            <person name="Fernando D.D."/>
            <person name="Lu H.C."/>
            <person name="Taylor S."/>
            <person name="Reynolds S.L."/>
            <person name="Mofiz E."/>
            <person name="Najaraj S.H."/>
            <person name="Gowda H."/>
            <person name="Madugundu A."/>
            <person name="Renuse S."/>
            <person name="Holt D."/>
            <person name="Pandey A."/>
            <person name="Papenfuss A.T."/>
            <person name="Fischer K."/>
        </authorList>
    </citation>
    <scope>NUCLEOTIDE SEQUENCE [LARGE SCALE GENOMIC DNA]</scope>
</reference>
<organism evidence="1">
    <name type="scientific">Sarcoptes scabiei</name>
    <name type="common">Itch mite</name>
    <name type="synonym">Acarus scabiei</name>
    <dbReference type="NCBI Taxonomy" id="52283"/>
    <lineage>
        <taxon>Eukaryota</taxon>
        <taxon>Metazoa</taxon>
        <taxon>Ecdysozoa</taxon>
        <taxon>Arthropoda</taxon>
        <taxon>Chelicerata</taxon>
        <taxon>Arachnida</taxon>
        <taxon>Acari</taxon>
        <taxon>Acariformes</taxon>
        <taxon>Sarcoptiformes</taxon>
        <taxon>Astigmata</taxon>
        <taxon>Psoroptidia</taxon>
        <taxon>Sarcoptoidea</taxon>
        <taxon>Sarcoptidae</taxon>
        <taxon>Sarcoptinae</taxon>
        <taxon>Sarcoptes</taxon>
    </lineage>
</organism>
<dbReference type="AlphaFoldDB" id="A0A834VI75"/>
<evidence type="ECO:0000313" key="1">
    <source>
        <dbReference type="EMBL" id="KAF7496604.1"/>
    </source>
</evidence>
<protein>
    <submittedName>
        <fullName evidence="1 2">Uncharacterized protein</fullName>
    </submittedName>
</protein>